<name>A0A6L2JEB9_TANCI</name>
<organism evidence="1">
    <name type="scientific">Tanacetum cinerariifolium</name>
    <name type="common">Dalmatian daisy</name>
    <name type="synonym">Chrysanthemum cinerariifolium</name>
    <dbReference type="NCBI Taxonomy" id="118510"/>
    <lineage>
        <taxon>Eukaryota</taxon>
        <taxon>Viridiplantae</taxon>
        <taxon>Streptophyta</taxon>
        <taxon>Embryophyta</taxon>
        <taxon>Tracheophyta</taxon>
        <taxon>Spermatophyta</taxon>
        <taxon>Magnoliopsida</taxon>
        <taxon>eudicotyledons</taxon>
        <taxon>Gunneridae</taxon>
        <taxon>Pentapetalae</taxon>
        <taxon>asterids</taxon>
        <taxon>campanulids</taxon>
        <taxon>Asterales</taxon>
        <taxon>Asteraceae</taxon>
        <taxon>Asteroideae</taxon>
        <taxon>Anthemideae</taxon>
        <taxon>Anthemidinae</taxon>
        <taxon>Tanacetum</taxon>
    </lineage>
</organism>
<dbReference type="EMBL" id="BKCJ010000634">
    <property type="protein sequence ID" value="GEU34937.1"/>
    <property type="molecule type" value="Genomic_DNA"/>
</dbReference>
<proteinExistence type="predicted"/>
<comment type="caution">
    <text evidence="1">The sequence shown here is derived from an EMBL/GenBank/DDBJ whole genome shotgun (WGS) entry which is preliminary data.</text>
</comment>
<protein>
    <submittedName>
        <fullName evidence="1">Putative clathrin assembly protein At2g25430</fullName>
    </submittedName>
</protein>
<dbReference type="AlphaFoldDB" id="A0A6L2JEB9"/>
<reference evidence="1" key="1">
    <citation type="journal article" date="2019" name="Sci. Rep.">
        <title>Draft genome of Tanacetum cinerariifolium, the natural source of mosquito coil.</title>
        <authorList>
            <person name="Yamashiro T."/>
            <person name="Shiraishi A."/>
            <person name="Satake H."/>
            <person name="Nakayama K."/>
        </authorList>
    </citation>
    <scope>NUCLEOTIDE SEQUENCE</scope>
</reference>
<evidence type="ECO:0000313" key="1">
    <source>
        <dbReference type="EMBL" id="GEU34937.1"/>
    </source>
</evidence>
<gene>
    <name evidence="1" type="ORF">Tci_006915</name>
</gene>
<accession>A0A6L2JEB9</accession>
<sequence length="248" mass="28802">MSDFRVEALLKYWDHSAFVKSYSLYLYQKLEFIAFEQKLSGVIDKQRFEDELNYGISHKSRSYGDLYESVARGDRRETKVATTLVNEMKPNRLLERLNKLLWLLIVPYLVDQLEAPKTVTTKGSWEVFSGPEKVSDWELAFVESAITHQQVSYNQLGDGTYTSMGRTVTPVLAFLAPHENVLQVDPRDPFAASLMVLPPQYVQLADLEKRKSYLAQEHVWQPYEAMYVQLADLEKRKSFLAQEHVWQP</sequence>